<dbReference type="AlphaFoldDB" id="G5IZU8"/>
<dbReference type="Proteomes" id="UP000003477">
    <property type="component" value="Unassembled WGS sequence"/>
</dbReference>
<reference evidence="1 2" key="1">
    <citation type="journal article" date="2011" name="Front. Microbiol.">
        <title>Two Strains of Crocosphaera watsonii with Highly Conserved Genomes are Distinguished by Strain-Specific Features.</title>
        <authorList>
            <person name="Bench S.R."/>
            <person name="Ilikchyan I.N."/>
            <person name="Tripp H.J."/>
            <person name="Zehr J.P."/>
        </authorList>
    </citation>
    <scope>NUCLEOTIDE SEQUENCE [LARGE SCALE GENOMIC DNA]</scope>
    <source>
        <strain evidence="1 2">WH 0003</strain>
    </source>
</reference>
<evidence type="ECO:0000313" key="2">
    <source>
        <dbReference type="Proteomes" id="UP000003477"/>
    </source>
</evidence>
<protein>
    <recommendedName>
        <fullName evidence="3">Death on curing protein, Doc toxin</fullName>
    </recommendedName>
</protein>
<accession>G5IZU8</accession>
<dbReference type="Gene3D" id="1.10.1790.50">
    <property type="match status" value="1"/>
</dbReference>
<organism evidence="1 2">
    <name type="scientific">Crocosphaera watsonii WH 0003</name>
    <dbReference type="NCBI Taxonomy" id="423471"/>
    <lineage>
        <taxon>Bacteria</taxon>
        <taxon>Bacillati</taxon>
        <taxon>Cyanobacteriota</taxon>
        <taxon>Cyanophyceae</taxon>
        <taxon>Oscillatoriophycideae</taxon>
        <taxon>Chroococcales</taxon>
        <taxon>Aphanothecaceae</taxon>
        <taxon>Crocosphaera</taxon>
    </lineage>
</organism>
<comment type="caution">
    <text evidence="1">The sequence shown here is derived from an EMBL/GenBank/DDBJ whole genome shotgun (WGS) entry which is preliminary data.</text>
</comment>
<evidence type="ECO:0000313" key="1">
    <source>
        <dbReference type="EMBL" id="EHJ14536.1"/>
    </source>
</evidence>
<sequence length="51" mass="5678">MPFLAIGLFLRINGFKLVATPKEATEIMLKVANSEITESELTIWIANNINT</sequence>
<name>G5IZU8_CROWT</name>
<evidence type="ECO:0008006" key="3">
    <source>
        <dbReference type="Google" id="ProtNLM"/>
    </source>
</evidence>
<gene>
    <name evidence="1" type="ORF">CWATWH0003_0786</name>
</gene>
<dbReference type="EMBL" id="AESD01000129">
    <property type="protein sequence ID" value="EHJ14536.1"/>
    <property type="molecule type" value="Genomic_DNA"/>
</dbReference>
<dbReference type="PATRIC" id="fig|423471.3.peg.720"/>
<proteinExistence type="predicted"/>